<dbReference type="InterPro" id="IPR036638">
    <property type="entry name" value="HLH_DNA-bd_sf"/>
</dbReference>
<gene>
    <name evidence="8" type="primary">LOC117002030</name>
</gene>
<organism evidence="8 9">
    <name type="scientific">Catharus ustulatus</name>
    <name type="common">Russet-backed thrush</name>
    <name type="synonym">Hylocichla ustulatus</name>
    <dbReference type="NCBI Taxonomy" id="91951"/>
    <lineage>
        <taxon>Eukaryota</taxon>
        <taxon>Metazoa</taxon>
        <taxon>Chordata</taxon>
        <taxon>Craniata</taxon>
        <taxon>Vertebrata</taxon>
        <taxon>Euteleostomi</taxon>
        <taxon>Archelosauria</taxon>
        <taxon>Archosauria</taxon>
        <taxon>Dinosauria</taxon>
        <taxon>Saurischia</taxon>
        <taxon>Theropoda</taxon>
        <taxon>Coelurosauria</taxon>
        <taxon>Aves</taxon>
        <taxon>Neognathae</taxon>
        <taxon>Neoaves</taxon>
        <taxon>Telluraves</taxon>
        <taxon>Australaves</taxon>
        <taxon>Passeriformes</taxon>
        <taxon>Turdidae</taxon>
        <taxon>Catharus</taxon>
    </lineage>
</organism>
<dbReference type="GO" id="GO:0005634">
    <property type="term" value="C:nucleus"/>
    <property type="evidence" value="ECO:0007669"/>
    <property type="project" value="TreeGrafter"/>
</dbReference>
<dbReference type="GO" id="GO:0001707">
    <property type="term" value="P:mesoderm formation"/>
    <property type="evidence" value="ECO:0007669"/>
    <property type="project" value="TreeGrafter"/>
</dbReference>
<evidence type="ECO:0000256" key="6">
    <source>
        <dbReference type="SAM" id="MobiDB-lite"/>
    </source>
</evidence>
<keyword evidence="3" id="KW-0238">DNA-binding</keyword>
<keyword evidence="1" id="KW-0217">Developmental protein</keyword>
<dbReference type="Gene3D" id="4.10.280.10">
    <property type="entry name" value="Helix-loop-helix DNA-binding domain"/>
    <property type="match status" value="1"/>
</dbReference>
<evidence type="ECO:0000256" key="4">
    <source>
        <dbReference type="ARBA" id="ARBA00023163"/>
    </source>
</evidence>
<keyword evidence="4" id="KW-0804">Transcription</keyword>
<dbReference type="GO" id="GO:0003007">
    <property type="term" value="P:heart morphogenesis"/>
    <property type="evidence" value="ECO:0007669"/>
    <property type="project" value="TreeGrafter"/>
</dbReference>
<reference evidence="8" key="2">
    <citation type="submission" date="2025-08" db="UniProtKB">
        <authorList>
            <consortium name="Ensembl"/>
        </authorList>
    </citation>
    <scope>IDENTIFICATION</scope>
</reference>
<dbReference type="GO" id="GO:0000981">
    <property type="term" value="F:DNA-binding transcription factor activity, RNA polymerase II-specific"/>
    <property type="evidence" value="ECO:0007669"/>
    <property type="project" value="TreeGrafter"/>
</dbReference>
<dbReference type="GO" id="GO:0046983">
    <property type="term" value="F:protein dimerization activity"/>
    <property type="evidence" value="ECO:0007669"/>
    <property type="project" value="InterPro"/>
</dbReference>
<keyword evidence="9" id="KW-1185">Reference proteome</keyword>
<dbReference type="SUPFAM" id="SSF47459">
    <property type="entry name" value="HLH, helix-loop-helix DNA-binding domain"/>
    <property type="match status" value="1"/>
</dbReference>
<name>A0A8C3V844_CATUS</name>
<reference evidence="8" key="3">
    <citation type="submission" date="2025-09" db="UniProtKB">
        <authorList>
            <consortium name="Ensembl"/>
        </authorList>
    </citation>
    <scope>IDENTIFICATION</scope>
</reference>
<accession>A0A8C3V844</accession>
<dbReference type="Proteomes" id="UP000694563">
    <property type="component" value="Chromosome 12"/>
</dbReference>
<dbReference type="Ensembl" id="ENSCUST00005025744.1">
    <property type="protein sequence ID" value="ENSCUSP00005024866.1"/>
    <property type="gene ID" value="ENSCUSG00005015494.1"/>
</dbReference>
<dbReference type="GO" id="GO:0032525">
    <property type="term" value="P:somite rostral/caudal axis specification"/>
    <property type="evidence" value="ECO:0007669"/>
    <property type="project" value="TreeGrafter"/>
</dbReference>
<reference evidence="8" key="1">
    <citation type="submission" date="2020-10" db="EMBL/GenBank/DDBJ databases">
        <title>Catharus ustulatus (Swainson's thrush) genome, bCatUst1, primary haplotype v2.</title>
        <authorList>
            <person name="Delmore K."/>
            <person name="Vafadar M."/>
            <person name="Formenti G."/>
            <person name="Chow W."/>
            <person name="Pelan S."/>
            <person name="Howe K."/>
            <person name="Rhie A."/>
            <person name="Mountcastle J."/>
            <person name="Haase B."/>
            <person name="Fedrigo O."/>
            <person name="Jarvis E.D."/>
        </authorList>
    </citation>
    <scope>NUCLEOTIDE SEQUENCE [LARGE SCALE GENOMIC DNA]</scope>
</reference>
<proteinExistence type="predicted"/>
<evidence type="ECO:0000259" key="7">
    <source>
        <dbReference type="PROSITE" id="PS50888"/>
    </source>
</evidence>
<evidence type="ECO:0000256" key="1">
    <source>
        <dbReference type="ARBA" id="ARBA00022473"/>
    </source>
</evidence>
<dbReference type="PROSITE" id="PS50888">
    <property type="entry name" value="BHLH"/>
    <property type="match status" value="1"/>
</dbReference>
<feature type="region of interest" description="Disordered" evidence="6">
    <location>
        <begin position="1"/>
        <end position="80"/>
    </location>
</feature>
<dbReference type="GO" id="GO:0000978">
    <property type="term" value="F:RNA polymerase II cis-regulatory region sequence-specific DNA binding"/>
    <property type="evidence" value="ECO:0007669"/>
    <property type="project" value="TreeGrafter"/>
</dbReference>
<evidence type="ECO:0000256" key="5">
    <source>
        <dbReference type="ARBA" id="ARBA00023242"/>
    </source>
</evidence>
<keyword evidence="2" id="KW-0805">Transcription regulation</keyword>
<dbReference type="PANTHER" id="PTHR20937">
    <property type="entry name" value="IP14615P"/>
    <property type="match status" value="1"/>
</dbReference>
<evidence type="ECO:0000313" key="9">
    <source>
        <dbReference type="Proteomes" id="UP000694563"/>
    </source>
</evidence>
<dbReference type="SMART" id="SM00353">
    <property type="entry name" value="HLH"/>
    <property type="match status" value="1"/>
</dbReference>
<protein>
    <recommendedName>
        <fullName evidence="7">BHLH domain-containing protein</fullName>
    </recommendedName>
</protein>
<keyword evidence="5" id="KW-0539">Nucleus</keyword>
<feature type="compositionally biased region" description="Basic residues" evidence="6">
    <location>
        <begin position="53"/>
        <end position="63"/>
    </location>
</feature>
<evidence type="ECO:0000256" key="2">
    <source>
        <dbReference type="ARBA" id="ARBA00023015"/>
    </source>
</evidence>
<dbReference type="InterPro" id="IPR040259">
    <property type="entry name" value="Mesogenin/MesP"/>
</dbReference>
<dbReference type="InterPro" id="IPR011598">
    <property type="entry name" value="bHLH_dom"/>
</dbReference>
<dbReference type="AlphaFoldDB" id="A0A8C3V844"/>
<feature type="domain" description="BHLH" evidence="7">
    <location>
        <begin position="71"/>
        <end position="125"/>
    </location>
</feature>
<evidence type="ECO:0000313" key="8">
    <source>
        <dbReference type="Ensembl" id="ENSCUSP00005024866.1"/>
    </source>
</evidence>
<evidence type="ECO:0000256" key="3">
    <source>
        <dbReference type="ARBA" id="ARBA00023125"/>
    </source>
</evidence>
<feature type="compositionally biased region" description="Low complexity" evidence="6">
    <location>
        <begin position="26"/>
        <end position="36"/>
    </location>
</feature>
<dbReference type="PANTHER" id="PTHR20937:SF6">
    <property type="entry name" value="MESODERM POSTERIOR PROTEIN 1"/>
    <property type="match status" value="1"/>
</dbReference>
<sequence>MAHGRTLPATAALQGWGDPPDPLGYSSSSPAASPDSCGLASPAAARGPCRGHAAPRPRGRKGVRGGGAAGAPRQSASEREKLRMRRLAQALLRLRHYLPPALAPAGHTLTKIETLRLATRYIAHLSALLGLGRGAPAPRHCPLCPRGLGCCQDTDPRGASPPGAAGWGSPPVVGTPPELHGAPGMGSWGSPLCSPAAATLPDVLGGPSLGMETWGSPSYIPATGTPPEVLGAVTSTASPWLTPPHSAGAAAPPDLPGDVLDTGLVLSEFVGTGTVTQDLSADLLSLLEALFPPQPR</sequence>
<dbReference type="Pfam" id="PF00010">
    <property type="entry name" value="HLH"/>
    <property type="match status" value="1"/>
</dbReference>